<sequence length="148" mass="16299">MEISDQLRCLFSAQVEERDGSYVVEVPKREVRTGSLAAGDTYRVALVPSPSSGGDDEGDDADDATRAERGDRGTDDRSGRSPPVEEGEERTVEIEDIGEQGDGITRVERGFVVIVPDTDQGERVTVEITDVRENVAFAEVVERRSYYE</sequence>
<name>A0A7D5T884_9EURY</name>
<dbReference type="RefSeq" id="WP_179909514.1">
    <property type="nucleotide sequence ID" value="NZ_CP058910.1"/>
</dbReference>
<dbReference type="GeneID" id="56080430"/>
<accession>A0A7D5T884</accession>
<organism evidence="3 4">
    <name type="scientific">Halosimplex rubrum</name>
    <dbReference type="NCBI Taxonomy" id="869889"/>
    <lineage>
        <taxon>Archaea</taxon>
        <taxon>Methanobacteriati</taxon>
        <taxon>Methanobacteriota</taxon>
        <taxon>Stenosarchaea group</taxon>
        <taxon>Halobacteria</taxon>
        <taxon>Halobacteriales</taxon>
        <taxon>Haloarculaceae</taxon>
        <taxon>Halosimplex</taxon>
    </lineage>
</organism>
<evidence type="ECO:0000313" key="4">
    <source>
        <dbReference type="Proteomes" id="UP000509667"/>
    </source>
</evidence>
<dbReference type="Pfam" id="PF01938">
    <property type="entry name" value="TRAM"/>
    <property type="match status" value="1"/>
</dbReference>
<feature type="region of interest" description="Disordered" evidence="1">
    <location>
        <begin position="42"/>
        <end position="101"/>
    </location>
</feature>
<dbReference type="PROSITE" id="PS50926">
    <property type="entry name" value="TRAM"/>
    <property type="match status" value="1"/>
</dbReference>
<dbReference type="AlphaFoldDB" id="A0A7D5T884"/>
<keyword evidence="4" id="KW-1185">Reference proteome</keyword>
<dbReference type="KEGG" id="hrr:HZS55_21165"/>
<dbReference type="InterPro" id="IPR012340">
    <property type="entry name" value="NA-bd_OB-fold"/>
</dbReference>
<dbReference type="Gene3D" id="2.40.50.140">
    <property type="entry name" value="Nucleic acid-binding proteins"/>
    <property type="match status" value="1"/>
</dbReference>
<dbReference type="EMBL" id="CP058910">
    <property type="protein sequence ID" value="QLH79649.1"/>
    <property type="molecule type" value="Genomic_DNA"/>
</dbReference>
<dbReference type="SUPFAM" id="SSF50249">
    <property type="entry name" value="Nucleic acid-binding proteins"/>
    <property type="match status" value="1"/>
</dbReference>
<dbReference type="Proteomes" id="UP000509667">
    <property type="component" value="Chromosome"/>
</dbReference>
<gene>
    <name evidence="3" type="ORF">HZS55_21165</name>
</gene>
<reference evidence="3 4" key="1">
    <citation type="submission" date="2020-07" db="EMBL/GenBank/DDBJ databases">
        <title>Halosimplex pelagicum sp. nov. and Halosimplex rubrum sp. nov., isolated from salted brown alga Laminaria, and emended description of the genus Halosimplex.</title>
        <authorList>
            <person name="Cui H."/>
        </authorList>
    </citation>
    <scope>NUCLEOTIDE SEQUENCE [LARGE SCALE GENOMIC DNA]</scope>
    <source>
        <strain evidence="3 4">R27</strain>
    </source>
</reference>
<evidence type="ECO:0000313" key="3">
    <source>
        <dbReference type="EMBL" id="QLH79649.1"/>
    </source>
</evidence>
<feature type="domain" description="TRAM" evidence="2">
    <location>
        <begin position="83"/>
        <end position="142"/>
    </location>
</feature>
<protein>
    <submittedName>
        <fullName evidence="3">TRAM domain-containing protein</fullName>
    </submittedName>
</protein>
<evidence type="ECO:0000256" key="1">
    <source>
        <dbReference type="SAM" id="MobiDB-lite"/>
    </source>
</evidence>
<feature type="compositionally biased region" description="Basic and acidic residues" evidence="1">
    <location>
        <begin position="63"/>
        <end position="79"/>
    </location>
</feature>
<dbReference type="InterPro" id="IPR002792">
    <property type="entry name" value="TRAM_dom"/>
</dbReference>
<evidence type="ECO:0000259" key="2">
    <source>
        <dbReference type="PROSITE" id="PS50926"/>
    </source>
</evidence>
<proteinExistence type="predicted"/>
<dbReference type="OrthoDB" id="28569at2157"/>